<organism evidence="1 2">
    <name type="scientific">Aureococcus anophagefferens</name>
    <name type="common">Harmful bloom alga</name>
    <dbReference type="NCBI Taxonomy" id="44056"/>
    <lineage>
        <taxon>Eukaryota</taxon>
        <taxon>Sar</taxon>
        <taxon>Stramenopiles</taxon>
        <taxon>Ochrophyta</taxon>
        <taxon>Pelagophyceae</taxon>
        <taxon>Pelagomonadales</taxon>
        <taxon>Pelagomonadaceae</taxon>
        <taxon>Aureococcus</taxon>
    </lineage>
</organism>
<keyword evidence="2" id="KW-1185">Reference proteome</keyword>
<sequence length="152" mass="15427">MASGVLYRLDGDLRVSAFVELDTGRRGPSVAGEDANAATPVGLGEPFLSRVGCIQPGTLVRPSASCGAGASSNCPHFHRWSASGDPAVTMMSGLRRVALWINCGDEAAVIELPASRKKGLTEGASVLTAAGASALEVSKASDDPAARLHAPG</sequence>
<comment type="caution">
    <text evidence="1">The sequence shown here is derived from an EMBL/GenBank/DDBJ whole genome shotgun (WGS) entry which is preliminary data.</text>
</comment>
<proteinExistence type="predicted"/>
<protein>
    <submittedName>
        <fullName evidence="1">Uncharacterized protein</fullName>
    </submittedName>
</protein>
<evidence type="ECO:0000313" key="1">
    <source>
        <dbReference type="EMBL" id="KAK7249779.1"/>
    </source>
</evidence>
<dbReference type="Proteomes" id="UP001363151">
    <property type="component" value="Unassembled WGS sequence"/>
</dbReference>
<reference evidence="1 2" key="1">
    <citation type="submission" date="2024-03" db="EMBL/GenBank/DDBJ databases">
        <title>Aureococcus anophagefferens CCMP1851 and Kratosvirus quantuckense: Draft genome of a second virus-susceptible host strain in the model system.</title>
        <authorList>
            <person name="Chase E."/>
            <person name="Truchon A.R."/>
            <person name="Schepens W."/>
            <person name="Wilhelm S.W."/>
        </authorList>
    </citation>
    <scope>NUCLEOTIDE SEQUENCE [LARGE SCALE GENOMIC DNA]</scope>
    <source>
        <strain evidence="1 2">CCMP1851</strain>
    </source>
</reference>
<gene>
    <name evidence="1" type="ORF">SO694_00004717</name>
</gene>
<dbReference type="EMBL" id="JBBJCI010000040">
    <property type="protein sequence ID" value="KAK7249779.1"/>
    <property type="molecule type" value="Genomic_DNA"/>
</dbReference>
<evidence type="ECO:0000313" key="2">
    <source>
        <dbReference type="Proteomes" id="UP001363151"/>
    </source>
</evidence>
<name>A0ABR1G9X5_AURAN</name>
<accession>A0ABR1G9X5</accession>